<feature type="domain" description="DUF7619" evidence="4">
    <location>
        <begin position="603"/>
        <end position="730"/>
    </location>
</feature>
<keyword evidence="6" id="KW-1185">Reference proteome</keyword>
<dbReference type="Gene3D" id="3.80.10.10">
    <property type="entry name" value="Ribonuclease Inhibitor"/>
    <property type="match status" value="1"/>
</dbReference>
<keyword evidence="1 2" id="KW-0732">Signal</keyword>
<evidence type="ECO:0000259" key="3">
    <source>
        <dbReference type="Pfam" id="PF18962"/>
    </source>
</evidence>
<evidence type="ECO:0000313" key="6">
    <source>
        <dbReference type="Proteomes" id="UP001629156"/>
    </source>
</evidence>
<evidence type="ECO:0000256" key="2">
    <source>
        <dbReference type="SAM" id="SignalP"/>
    </source>
</evidence>
<dbReference type="Pfam" id="PF24595">
    <property type="entry name" value="DUF7619"/>
    <property type="match status" value="1"/>
</dbReference>
<dbReference type="NCBIfam" id="TIGR04183">
    <property type="entry name" value="Por_Secre_tail"/>
    <property type="match status" value="1"/>
</dbReference>
<dbReference type="EMBL" id="JBELPZ010000017">
    <property type="protein sequence ID" value="MFL9845518.1"/>
    <property type="molecule type" value="Genomic_DNA"/>
</dbReference>
<dbReference type="InterPro" id="IPR026444">
    <property type="entry name" value="Secre_tail"/>
</dbReference>
<comment type="caution">
    <text evidence="5">The sequence shown here is derived from an EMBL/GenBank/DDBJ whole genome shotgun (WGS) entry which is preliminary data.</text>
</comment>
<dbReference type="SUPFAM" id="SSF52058">
    <property type="entry name" value="L domain-like"/>
    <property type="match status" value="1"/>
</dbReference>
<dbReference type="RefSeq" id="WP_408085799.1">
    <property type="nucleotide sequence ID" value="NZ_JBELPZ010000017.1"/>
</dbReference>
<gene>
    <name evidence="5" type="ORF">ABS766_13915</name>
</gene>
<proteinExistence type="predicted"/>
<sequence length="817" mass="89989">MKKKLSYFIYVASLLIFCNASAQLSDYSVCDDNNDGMMSFDLTSMILEILDGDNANDYTISFHETYDDADNGTSPITNPENYNNITSGQQTIYTRKENIATGNVEVDDFSINVIPNPIAGNPIDLYNSSGVFDLTFNTNIIENNSGTYVIFFTTQADAETNVNPIANATAYTATNPVETIWARLENSMGCATITSFEVYTDAEPIVNIPDANFKAKLLQANTNNDIAKNGSAQNIKIDINNDNEIQFSETLLVAELNLYNSGIEDLTGIEAFTNLTSLYLGTNNLTELDLSANPNLEVFWAYDNPNLVYINIKNGTDLNPTATDTGSWMEIWGNLPNNIYICADATEIDFISQYLNIWNATGQVVTTYCSFGPEESQNNIAGTIRFDVDNNGCDDNDFTIDFVPVTITEGENYGYSFTSSGNYHFYTGTGSFEITPVIEGDYYTATPASATINAQTEGSDYMQDFCISANGNHADAAVYIVPMQPVVPGFMAIYKIIYVNKGNQALTGTVTFDYDDSMMDLTWASINADTSVNGLLTWNYNNLLPFETREIIVHFEVNTPTDTPAVNSGDILSFTSEITSGYTDETPEDNTFVYDAVAVNSFDPNNIICLEGETASTEAIGDYLHYVVNFENTGDYPATNIVVRMEINEDDYDTNSLRLLSSSDDVTVKVTGNIAEFIFEGINLEAAAHGNVVFKLKTITSLEEGDEVASHAGIYFDYNYPVITEEAQTTFATLSTPAFVKNNVVDIYPNPSNALINIKAVNTIQKVTLYDLQGRELEQTAPNTTTTTLNLSQRQTGIYIIKVVTEHGVINQKVIKE</sequence>
<dbReference type="Proteomes" id="UP001629156">
    <property type="component" value="Unassembled WGS sequence"/>
</dbReference>
<evidence type="ECO:0000259" key="4">
    <source>
        <dbReference type="Pfam" id="PF24595"/>
    </source>
</evidence>
<dbReference type="InterPro" id="IPR032675">
    <property type="entry name" value="LRR_dom_sf"/>
</dbReference>
<feature type="chain" id="PRO_5045341708" evidence="2">
    <location>
        <begin position="23"/>
        <end position="817"/>
    </location>
</feature>
<name>A0ABW8YZ33_9FLAO</name>
<organism evidence="5 6">
    <name type="scientific">Flavobacterium rhizosphaerae</name>
    <dbReference type="NCBI Taxonomy" id="3163298"/>
    <lineage>
        <taxon>Bacteria</taxon>
        <taxon>Pseudomonadati</taxon>
        <taxon>Bacteroidota</taxon>
        <taxon>Flavobacteriia</taxon>
        <taxon>Flavobacteriales</taxon>
        <taxon>Flavobacteriaceae</taxon>
        <taxon>Flavobacterium</taxon>
    </lineage>
</organism>
<dbReference type="InterPro" id="IPR055353">
    <property type="entry name" value="DUF7619"/>
</dbReference>
<accession>A0ABW8YZ33</accession>
<evidence type="ECO:0000313" key="5">
    <source>
        <dbReference type="EMBL" id="MFL9845518.1"/>
    </source>
</evidence>
<feature type="domain" description="Secretion system C-terminal sorting" evidence="3">
    <location>
        <begin position="747"/>
        <end position="815"/>
    </location>
</feature>
<dbReference type="Pfam" id="PF18962">
    <property type="entry name" value="Por_Secre_tail"/>
    <property type="match status" value="1"/>
</dbReference>
<evidence type="ECO:0000256" key="1">
    <source>
        <dbReference type="ARBA" id="ARBA00022729"/>
    </source>
</evidence>
<feature type="signal peptide" evidence="2">
    <location>
        <begin position="1"/>
        <end position="22"/>
    </location>
</feature>
<protein>
    <submittedName>
        <fullName evidence="5">T9SS type A sorting domain-containing protein</fullName>
    </submittedName>
</protein>
<reference evidence="5 6" key="1">
    <citation type="submission" date="2024-06" db="EMBL/GenBank/DDBJ databases">
        <authorList>
            <person name="Kaempfer P."/>
            <person name="Viver T."/>
        </authorList>
    </citation>
    <scope>NUCLEOTIDE SEQUENCE [LARGE SCALE GENOMIC DNA]</scope>
    <source>
        <strain evidence="5 6">ST-119</strain>
    </source>
</reference>